<dbReference type="Gene3D" id="2.120.10.30">
    <property type="entry name" value="TolB, C-terminal domain"/>
    <property type="match status" value="1"/>
</dbReference>
<dbReference type="PANTHER" id="PTHR10907">
    <property type="entry name" value="REGUCALCIN"/>
    <property type="match status" value="1"/>
</dbReference>
<evidence type="ECO:0000256" key="1">
    <source>
        <dbReference type="ARBA" id="ARBA00008853"/>
    </source>
</evidence>
<evidence type="ECO:0000313" key="4">
    <source>
        <dbReference type="Proteomes" id="UP000763641"/>
    </source>
</evidence>
<sequence length="289" mass="31276">MTTPAPRLLIITRDRSDRLGEGPTWSARENALYWVDILGQRLSRLDLASDAVTSWEMPDTIGWVVEREDRPGFVAGVGRRFVALTLDPVTVQPIAAPEDDREGNRFNDAKADAQGRIWAGSMPFTCDRPSGSFYRLDTDGTATRVDDDYTIANGPAIAADGSFLLHTDTALGTIFRYPVNDDGSLGPRTPFIVFEDAWGSPDGMTFDAEGGLWVGCWGGSCVTRFTPEGKRDRSIALPASQITSCTFAGPNLDRMFVTSSGDGVDEAAGGALFEVDPGVRGLPTLRYRG</sequence>
<organism evidence="3 4">
    <name type="scientific">Sphingomonas longa</name>
    <dbReference type="NCBI Taxonomy" id="2778730"/>
    <lineage>
        <taxon>Bacteria</taxon>
        <taxon>Pseudomonadati</taxon>
        <taxon>Pseudomonadota</taxon>
        <taxon>Alphaproteobacteria</taxon>
        <taxon>Sphingomonadales</taxon>
        <taxon>Sphingomonadaceae</taxon>
        <taxon>Sphingomonas</taxon>
    </lineage>
</organism>
<dbReference type="SUPFAM" id="SSF63829">
    <property type="entry name" value="Calcium-dependent phosphotriesterase"/>
    <property type="match status" value="1"/>
</dbReference>
<dbReference type="InterPro" id="IPR011042">
    <property type="entry name" value="6-blade_b-propeller_TolB-like"/>
</dbReference>
<evidence type="ECO:0000313" key="3">
    <source>
        <dbReference type="EMBL" id="MBM6577035.1"/>
    </source>
</evidence>
<protein>
    <submittedName>
        <fullName evidence="3">SMP-30/gluconolactonase/LRE family protein</fullName>
    </submittedName>
</protein>
<feature type="domain" description="SMP-30/Gluconolactonase/LRE-like region" evidence="2">
    <location>
        <begin position="19"/>
        <end position="260"/>
    </location>
</feature>
<dbReference type="InterPro" id="IPR005511">
    <property type="entry name" value="SMP-30"/>
</dbReference>
<dbReference type="PRINTS" id="PR01790">
    <property type="entry name" value="SMP30FAMILY"/>
</dbReference>
<dbReference type="Proteomes" id="UP000763641">
    <property type="component" value="Unassembled WGS sequence"/>
</dbReference>
<proteinExistence type="inferred from homology"/>
<comment type="similarity">
    <text evidence="1">Belongs to the SMP-30/CGR1 family.</text>
</comment>
<dbReference type="EMBL" id="JAFEMC010000003">
    <property type="protein sequence ID" value="MBM6577035.1"/>
    <property type="molecule type" value="Genomic_DNA"/>
</dbReference>
<gene>
    <name evidence="3" type="ORF">ILT43_11695</name>
</gene>
<dbReference type="RefSeq" id="WP_204199136.1">
    <property type="nucleotide sequence ID" value="NZ_JAFEMC010000003.1"/>
</dbReference>
<dbReference type="InterPro" id="IPR013658">
    <property type="entry name" value="SGL"/>
</dbReference>
<evidence type="ECO:0000259" key="2">
    <source>
        <dbReference type="Pfam" id="PF08450"/>
    </source>
</evidence>
<keyword evidence="4" id="KW-1185">Reference proteome</keyword>
<comment type="caution">
    <text evidence="3">The sequence shown here is derived from an EMBL/GenBank/DDBJ whole genome shotgun (WGS) entry which is preliminary data.</text>
</comment>
<name>A0ABS2D7Y4_9SPHN</name>
<dbReference type="Pfam" id="PF08450">
    <property type="entry name" value="SGL"/>
    <property type="match status" value="1"/>
</dbReference>
<dbReference type="PANTHER" id="PTHR10907:SF47">
    <property type="entry name" value="REGUCALCIN"/>
    <property type="match status" value="1"/>
</dbReference>
<accession>A0ABS2D7Y4</accession>
<reference evidence="3 4" key="1">
    <citation type="submission" date="2020-12" db="EMBL/GenBank/DDBJ databases">
        <title>Sphingomonas sp.</title>
        <authorList>
            <person name="Kim M.K."/>
        </authorList>
    </citation>
    <scope>NUCLEOTIDE SEQUENCE [LARGE SCALE GENOMIC DNA]</scope>
    <source>
        <strain evidence="3 4">BT552</strain>
    </source>
</reference>